<dbReference type="AlphaFoldDB" id="X1F2C9"/>
<name>X1F2C9_9ZZZZ</name>
<accession>X1F2C9</accession>
<protein>
    <submittedName>
        <fullName evidence="1">Uncharacterized protein</fullName>
    </submittedName>
</protein>
<dbReference type="EMBL" id="BARU01000664">
    <property type="protein sequence ID" value="GAH23514.1"/>
    <property type="molecule type" value="Genomic_DNA"/>
</dbReference>
<evidence type="ECO:0000313" key="1">
    <source>
        <dbReference type="EMBL" id="GAH23514.1"/>
    </source>
</evidence>
<organism evidence="1">
    <name type="scientific">marine sediment metagenome</name>
    <dbReference type="NCBI Taxonomy" id="412755"/>
    <lineage>
        <taxon>unclassified sequences</taxon>
        <taxon>metagenomes</taxon>
        <taxon>ecological metagenomes</taxon>
    </lineage>
</organism>
<comment type="caution">
    <text evidence="1">The sequence shown here is derived from an EMBL/GenBank/DDBJ whole genome shotgun (WGS) entry which is preliminary data.</text>
</comment>
<reference evidence="1" key="1">
    <citation type="journal article" date="2014" name="Front. Microbiol.">
        <title>High frequency of phylogenetically diverse reductive dehalogenase-homologous genes in deep subseafloor sedimentary metagenomes.</title>
        <authorList>
            <person name="Kawai M."/>
            <person name="Futagami T."/>
            <person name="Toyoda A."/>
            <person name="Takaki Y."/>
            <person name="Nishi S."/>
            <person name="Hori S."/>
            <person name="Arai W."/>
            <person name="Tsubouchi T."/>
            <person name="Morono Y."/>
            <person name="Uchiyama I."/>
            <person name="Ito T."/>
            <person name="Fujiyama A."/>
            <person name="Inagaki F."/>
            <person name="Takami H."/>
        </authorList>
    </citation>
    <scope>NUCLEOTIDE SEQUENCE</scope>
    <source>
        <strain evidence="1">Expedition CK06-06</strain>
    </source>
</reference>
<sequence>MPQPGQKGMTFHADFVDGIEKFRNEHSEFGFVSNPEAMRYAWNFFVFEHEREKGDKILTKLKRF</sequence>
<proteinExistence type="predicted"/>
<gene>
    <name evidence="1" type="ORF">S03H2_02078</name>
</gene>